<sequence>MTDDQDRRDLIAVCSAAATGYVLQVRRADEEGVLAEKDLSHWPDYPAFPFDAAHAAGRELIRLGYMIWPDTVLPAVAGAVVGWRHDVDQRAWVAQVGSVEQLRAAGI</sequence>
<organism evidence="1 2">
    <name type="scientific">Streptomyces polyasparticus</name>
    <dbReference type="NCBI Taxonomy" id="2767826"/>
    <lineage>
        <taxon>Bacteria</taxon>
        <taxon>Bacillati</taxon>
        <taxon>Actinomycetota</taxon>
        <taxon>Actinomycetes</taxon>
        <taxon>Kitasatosporales</taxon>
        <taxon>Streptomycetaceae</taxon>
        <taxon>Streptomyces</taxon>
    </lineage>
</organism>
<evidence type="ECO:0000313" key="2">
    <source>
        <dbReference type="Proteomes" id="UP000642284"/>
    </source>
</evidence>
<dbReference type="RefSeq" id="WP_187816234.1">
    <property type="nucleotide sequence ID" value="NZ_JACTVJ010000012.1"/>
</dbReference>
<reference evidence="1 2" key="1">
    <citation type="submission" date="2020-08" db="EMBL/GenBank/DDBJ databases">
        <title>Genemic of Streptomyces polyaspartic.</title>
        <authorList>
            <person name="Liu W."/>
        </authorList>
    </citation>
    <scope>NUCLEOTIDE SEQUENCE [LARGE SCALE GENOMIC DNA]</scope>
    <source>
        <strain evidence="1 2">TRM66268-LWL</strain>
    </source>
</reference>
<keyword evidence="2" id="KW-1185">Reference proteome</keyword>
<name>A0ABR7SK11_9ACTN</name>
<gene>
    <name evidence="1" type="ORF">H9Y04_24840</name>
</gene>
<evidence type="ECO:0000313" key="1">
    <source>
        <dbReference type="EMBL" id="MBC9715773.1"/>
    </source>
</evidence>
<accession>A0ABR7SK11</accession>
<comment type="caution">
    <text evidence="1">The sequence shown here is derived from an EMBL/GenBank/DDBJ whole genome shotgun (WGS) entry which is preliminary data.</text>
</comment>
<proteinExistence type="predicted"/>
<dbReference type="EMBL" id="JACTVJ010000012">
    <property type="protein sequence ID" value="MBC9715773.1"/>
    <property type="molecule type" value="Genomic_DNA"/>
</dbReference>
<protein>
    <submittedName>
        <fullName evidence="1">Uncharacterized protein</fullName>
    </submittedName>
</protein>
<dbReference type="Proteomes" id="UP000642284">
    <property type="component" value="Unassembled WGS sequence"/>
</dbReference>